<evidence type="ECO:0000313" key="4">
    <source>
        <dbReference type="Proteomes" id="UP000177354"/>
    </source>
</evidence>
<feature type="domain" description="Serine aminopeptidase S33" evidence="2">
    <location>
        <begin position="25"/>
        <end position="243"/>
    </location>
</feature>
<dbReference type="InterPro" id="IPR050261">
    <property type="entry name" value="FrsA_esterase"/>
</dbReference>
<gene>
    <name evidence="3" type="ORF">A2777_04095</name>
</gene>
<dbReference type="EMBL" id="MFJF01000012">
    <property type="protein sequence ID" value="OGG07021.1"/>
    <property type="molecule type" value="Genomic_DNA"/>
</dbReference>
<dbReference type="PANTHER" id="PTHR22946">
    <property type="entry name" value="DIENELACTONE HYDROLASE DOMAIN-CONTAINING PROTEIN-RELATED"/>
    <property type="match status" value="1"/>
</dbReference>
<keyword evidence="1" id="KW-0378">Hydrolase</keyword>
<dbReference type="InterPro" id="IPR029058">
    <property type="entry name" value="AB_hydrolase_fold"/>
</dbReference>
<name>A0A1F5Z3K4_9BACT</name>
<dbReference type="InterPro" id="IPR022742">
    <property type="entry name" value="Hydrolase_4"/>
</dbReference>
<comment type="caution">
    <text evidence="3">The sequence shown here is derived from an EMBL/GenBank/DDBJ whole genome shotgun (WGS) entry which is preliminary data.</text>
</comment>
<reference evidence="3 4" key="1">
    <citation type="journal article" date="2016" name="Nat. Commun.">
        <title>Thousands of microbial genomes shed light on interconnected biogeochemical processes in an aquifer system.</title>
        <authorList>
            <person name="Anantharaman K."/>
            <person name="Brown C.T."/>
            <person name="Hug L.A."/>
            <person name="Sharon I."/>
            <person name="Castelle C.J."/>
            <person name="Probst A.J."/>
            <person name="Thomas B.C."/>
            <person name="Singh A."/>
            <person name="Wilkins M.J."/>
            <person name="Karaoz U."/>
            <person name="Brodie E.L."/>
            <person name="Williams K.H."/>
            <person name="Hubbard S.S."/>
            <person name="Banfield J.F."/>
        </authorList>
    </citation>
    <scope>NUCLEOTIDE SEQUENCE [LARGE SCALE GENOMIC DNA]</scope>
</reference>
<dbReference type="PANTHER" id="PTHR22946:SF9">
    <property type="entry name" value="POLYKETIDE TRANSFERASE AF380"/>
    <property type="match status" value="1"/>
</dbReference>
<accession>A0A1F5Z3K4</accession>
<sequence>MEEKIYFKTSDNLKLCGIWTKSDGRAKTAVILAHGISVDKEEDGMFCALAEMLAESGMVSLRFDFRGHGESGGKQEEMTLPGEMKDLSAVYKKVQERGFRKIGIVGSSLGGGITVLAANIFQDDVKALCLWNPVLNYNETFINPFLPWLRDDINRMKEELKRTGRTNLPGEQPFKIGRQLFEEMKKIEPYKRLDRIKIPVLIIHGDKDNYVPFKHSEAALGSLKGWKKLIKIKGSDHGFSGEKGDEYKKTAYQATLEFFLKFL</sequence>
<dbReference type="Proteomes" id="UP000177354">
    <property type="component" value="Unassembled WGS sequence"/>
</dbReference>
<proteinExistence type="predicted"/>
<dbReference type="AlphaFoldDB" id="A0A1F5Z3K4"/>
<dbReference type="GO" id="GO:0052689">
    <property type="term" value="F:carboxylic ester hydrolase activity"/>
    <property type="evidence" value="ECO:0007669"/>
    <property type="project" value="UniProtKB-ARBA"/>
</dbReference>
<evidence type="ECO:0000256" key="1">
    <source>
        <dbReference type="ARBA" id="ARBA00022801"/>
    </source>
</evidence>
<dbReference type="Pfam" id="PF12146">
    <property type="entry name" value="Hydrolase_4"/>
    <property type="match status" value="1"/>
</dbReference>
<evidence type="ECO:0000259" key="2">
    <source>
        <dbReference type="Pfam" id="PF12146"/>
    </source>
</evidence>
<dbReference type="Gene3D" id="3.40.50.1820">
    <property type="entry name" value="alpha/beta hydrolase"/>
    <property type="match status" value="1"/>
</dbReference>
<protein>
    <recommendedName>
        <fullName evidence="2">Serine aminopeptidase S33 domain-containing protein</fullName>
    </recommendedName>
</protein>
<evidence type="ECO:0000313" key="3">
    <source>
        <dbReference type="EMBL" id="OGG07021.1"/>
    </source>
</evidence>
<organism evidence="3 4">
    <name type="scientific">Candidatus Gottesmanbacteria bacterium RIFCSPHIGHO2_01_FULL_40_15</name>
    <dbReference type="NCBI Taxonomy" id="1798376"/>
    <lineage>
        <taxon>Bacteria</taxon>
        <taxon>Candidatus Gottesmaniibacteriota</taxon>
    </lineage>
</organism>
<dbReference type="SUPFAM" id="SSF53474">
    <property type="entry name" value="alpha/beta-Hydrolases"/>
    <property type="match status" value="1"/>
</dbReference>